<proteinExistence type="predicted"/>
<feature type="region of interest" description="Disordered" evidence="1">
    <location>
        <begin position="31"/>
        <end position="61"/>
    </location>
</feature>
<reference evidence="3" key="1">
    <citation type="submission" date="2016-11" db="EMBL/GenBank/DDBJ databases">
        <title>Mesorhizobium oceanicum sp. nov., isolated from deep seawater in South China Sea.</title>
        <authorList>
            <person name="Fu G.-Y."/>
        </authorList>
    </citation>
    <scope>NUCLEOTIDE SEQUENCE [LARGE SCALE GENOMIC DNA]</scope>
    <source>
        <strain evidence="3">B7</strain>
    </source>
</reference>
<evidence type="ECO:0000256" key="1">
    <source>
        <dbReference type="SAM" id="MobiDB-lite"/>
    </source>
</evidence>
<dbReference type="OrthoDB" id="8161260at2"/>
<dbReference type="Proteomes" id="UP000182840">
    <property type="component" value="Chromosome"/>
</dbReference>
<dbReference type="InterPro" id="IPR019596">
    <property type="entry name" value="Phage_Mu_GpM_tail_tub"/>
</dbReference>
<dbReference type="KEGG" id="meso:BSQ44_08765"/>
<name>A0A1L3SPX3_9HYPH</name>
<organism evidence="2 3">
    <name type="scientific">Aquibium oceanicum</name>
    <dbReference type="NCBI Taxonomy" id="1670800"/>
    <lineage>
        <taxon>Bacteria</taxon>
        <taxon>Pseudomonadati</taxon>
        <taxon>Pseudomonadota</taxon>
        <taxon>Alphaproteobacteria</taxon>
        <taxon>Hyphomicrobiales</taxon>
        <taxon>Phyllobacteriaceae</taxon>
        <taxon>Aquibium</taxon>
    </lineage>
</organism>
<protein>
    <submittedName>
        <fullName evidence="2">Uncharacterized protein</fullName>
    </submittedName>
</protein>
<evidence type="ECO:0000313" key="2">
    <source>
        <dbReference type="EMBL" id="APH71448.1"/>
    </source>
</evidence>
<evidence type="ECO:0000313" key="3">
    <source>
        <dbReference type="Proteomes" id="UP000182840"/>
    </source>
</evidence>
<gene>
    <name evidence="2" type="ORF">BSQ44_08765</name>
</gene>
<dbReference type="RefSeq" id="WP_072603119.1">
    <property type="nucleotide sequence ID" value="NZ_CP018171.1"/>
</dbReference>
<keyword evidence="3" id="KW-1185">Reference proteome</keyword>
<dbReference type="EMBL" id="CP018171">
    <property type="protein sequence ID" value="APH71448.1"/>
    <property type="molecule type" value="Genomic_DNA"/>
</dbReference>
<feature type="compositionally biased region" description="Polar residues" evidence="1">
    <location>
        <begin position="31"/>
        <end position="51"/>
    </location>
</feature>
<sequence>MAGKDFGGKMTVTSSAGYRLSLRGTISVMPSAQSNDSVTNQDGSVDRTMTPTAPAAELSVRDDGLDWNTRLNGPRENITIVEEQTGVTHLFTGAFWSGRPSLNRINGEIGGISIVADYYRRLG</sequence>
<dbReference type="Pfam" id="PF10618">
    <property type="entry name" value="Tail_tube"/>
    <property type="match status" value="1"/>
</dbReference>
<accession>A0A1L3SPX3</accession>
<dbReference type="STRING" id="1670800.BSQ44_08765"/>
<dbReference type="AlphaFoldDB" id="A0A1L3SPX3"/>